<dbReference type="PANTHER" id="PTHR33594:SF1">
    <property type="entry name" value="HD_PDEASE DOMAIN-CONTAINING PROTEIN"/>
    <property type="match status" value="1"/>
</dbReference>
<dbReference type="PANTHER" id="PTHR33594">
    <property type="entry name" value="SUPERFAMILY HYDROLASE, PUTATIVE (AFU_ORTHOLOGUE AFUA_1G03035)-RELATED"/>
    <property type="match status" value="1"/>
</dbReference>
<keyword evidence="4" id="KW-1185">Reference proteome</keyword>
<dbReference type="EMBL" id="ASPP01021846">
    <property type="protein sequence ID" value="ETO11986.1"/>
    <property type="molecule type" value="Genomic_DNA"/>
</dbReference>
<dbReference type="SMART" id="SM00471">
    <property type="entry name" value="HDc"/>
    <property type="match status" value="1"/>
</dbReference>
<protein>
    <recommendedName>
        <fullName evidence="2">HD/PDEase domain-containing protein</fullName>
    </recommendedName>
</protein>
<dbReference type="InterPro" id="IPR006674">
    <property type="entry name" value="HD_domain"/>
</dbReference>
<proteinExistence type="predicted"/>
<evidence type="ECO:0000259" key="2">
    <source>
        <dbReference type="SMART" id="SM00471"/>
    </source>
</evidence>
<evidence type="ECO:0000313" key="3">
    <source>
        <dbReference type="EMBL" id="ETO11986.1"/>
    </source>
</evidence>
<dbReference type="SUPFAM" id="SSF109604">
    <property type="entry name" value="HD-domain/PDEase-like"/>
    <property type="match status" value="1"/>
</dbReference>
<organism evidence="3 4">
    <name type="scientific">Reticulomyxa filosa</name>
    <dbReference type="NCBI Taxonomy" id="46433"/>
    <lineage>
        <taxon>Eukaryota</taxon>
        <taxon>Sar</taxon>
        <taxon>Rhizaria</taxon>
        <taxon>Retaria</taxon>
        <taxon>Foraminifera</taxon>
        <taxon>Monothalamids</taxon>
        <taxon>Reticulomyxidae</taxon>
        <taxon>Reticulomyxa</taxon>
    </lineage>
</organism>
<dbReference type="Pfam" id="PF01966">
    <property type="entry name" value="HD"/>
    <property type="match status" value="1"/>
</dbReference>
<evidence type="ECO:0000256" key="1">
    <source>
        <dbReference type="SAM" id="MobiDB-lite"/>
    </source>
</evidence>
<comment type="caution">
    <text evidence="3">The sequence shown here is derived from an EMBL/GenBank/DDBJ whole genome shotgun (WGS) entry which is preliminary data.</text>
</comment>
<name>X6MEA5_RETFI</name>
<sequence>MSERKTEDVSTLSHKQTLSDSRKDDTHDHSNGSEESKQTQSKKIKKSEDCCNFSWNLIDKHSNMVCVHFKIICIQNVIVVFECKCLDITKIINGSRCTYAYIELKHKIFVWLRIVKKSMSKYDGSHDYNHILRVRKLALYIGTCEKMDDEQLKLIELCALLHDVFDHKYNESKKEKSEDLNNILVKYGISQEYIKKIEEIIDYVSYSKEQKHKKDPVQHSEYIKFLENNPVIKCVQDADRLDAIGAIGIGRTFCFSGSRNTSMFNYVNKQDTTMSVDTWTNSGKAKDTTIGHFFDKLLLLKDLMKTILQSLAKQDTIFLLPLFKILSMNGHANFNAYLIKFFKK</sequence>
<feature type="compositionally biased region" description="Basic and acidic residues" evidence="1">
    <location>
        <begin position="20"/>
        <end position="37"/>
    </location>
</feature>
<dbReference type="CDD" id="cd00077">
    <property type="entry name" value="HDc"/>
    <property type="match status" value="1"/>
</dbReference>
<evidence type="ECO:0000313" key="4">
    <source>
        <dbReference type="Proteomes" id="UP000023152"/>
    </source>
</evidence>
<dbReference type="Proteomes" id="UP000023152">
    <property type="component" value="Unassembled WGS sequence"/>
</dbReference>
<feature type="compositionally biased region" description="Polar residues" evidence="1">
    <location>
        <begin position="9"/>
        <end position="19"/>
    </location>
</feature>
<feature type="region of interest" description="Disordered" evidence="1">
    <location>
        <begin position="1"/>
        <end position="41"/>
    </location>
</feature>
<reference evidence="3 4" key="1">
    <citation type="journal article" date="2013" name="Curr. Biol.">
        <title>The Genome of the Foraminiferan Reticulomyxa filosa.</title>
        <authorList>
            <person name="Glockner G."/>
            <person name="Hulsmann N."/>
            <person name="Schleicher M."/>
            <person name="Noegel A.A."/>
            <person name="Eichinger L."/>
            <person name="Gallinger C."/>
            <person name="Pawlowski J."/>
            <person name="Sierra R."/>
            <person name="Euteneuer U."/>
            <person name="Pillet L."/>
            <person name="Moustafa A."/>
            <person name="Platzer M."/>
            <person name="Groth M."/>
            <person name="Szafranski K."/>
            <person name="Schliwa M."/>
        </authorList>
    </citation>
    <scope>NUCLEOTIDE SEQUENCE [LARGE SCALE GENOMIC DNA]</scope>
</reference>
<dbReference type="Gene3D" id="1.10.3210.50">
    <property type="match status" value="1"/>
</dbReference>
<feature type="domain" description="HD/PDEase" evidence="2">
    <location>
        <begin position="123"/>
        <end position="253"/>
    </location>
</feature>
<dbReference type="AlphaFoldDB" id="X6MEA5"/>
<accession>X6MEA5</accession>
<gene>
    <name evidence="3" type="ORF">RFI_25390</name>
</gene>
<dbReference type="OrthoDB" id="16547at2759"/>
<dbReference type="InterPro" id="IPR003607">
    <property type="entry name" value="HD/PDEase_dom"/>
</dbReference>